<keyword evidence="3" id="KW-1185">Reference proteome</keyword>
<sequence length="65" mass="6695">MALSGLLLALFVATLSSTVVTTALPKIIGKPGVRLGDGVAGDAQVEREGLIRRQPRARATPSGCH</sequence>
<protein>
    <submittedName>
        <fullName evidence="2">Uncharacterized protein</fullName>
    </submittedName>
</protein>
<gene>
    <name evidence="2" type="ORF">H4W80_000692</name>
</gene>
<evidence type="ECO:0000256" key="1">
    <source>
        <dbReference type="SAM" id="SignalP"/>
    </source>
</evidence>
<evidence type="ECO:0000313" key="2">
    <source>
        <dbReference type="EMBL" id="MBE1582434.1"/>
    </source>
</evidence>
<organism evidence="2 3">
    <name type="scientific">Nonomuraea angiospora</name>
    <dbReference type="NCBI Taxonomy" id="46172"/>
    <lineage>
        <taxon>Bacteria</taxon>
        <taxon>Bacillati</taxon>
        <taxon>Actinomycetota</taxon>
        <taxon>Actinomycetes</taxon>
        <taxon>Streptosporangiales</taxon>
        <taxon>Streptosporangiaceae</taxon>
        <taxon>Nonomuraea</taxon>
    </lineage>
</organism>
<name>A0ABR9LP60_9ACTN</name>
<feature type="signal peptide" evidence="1">
    <location>
        <begin position="1"/>
        <end position="22"/>
    </location>
</feature>
<proteinExistence type="predicted"/>
<feature type="chain" id="PRO_5046187264" evidence="1">
    <location>
        <begin position="23"/>
        <end position="65"/>
    </location>
</feature>
<dbReference type="EMBL" id="JADBEK010000001">
    <property type="protein sequence ID" value="MBE1582434.1"/>
    <property type="molecule type" value="Genomic_DNA"/>
</dbReference>
<keyword evidence="1" id="KW-0732">Signal</keyword>
<dbReference type="Proteomes" id="UP000633509">
    <property type="component" value="Unassembled WGS sequence"/>
</dbReference>
<evidence type="ECO:0000313" key="3">
    <source>
        <dbReference type="Proteomes" id="UP000633509"/>
    </source>
</evidence>
<comment type="caution">
    <text evidence="2">The sequence shown here is derived from an EMBL/GenBank/DDBJ whole genome shotgun (WGS) entry which is preliminary data.</text>
</comment>
<reference evidence="2 3" key="1">
    <citation type="submission" date="2020-10" db="EMBL/GenBank/DDBJ databases">
        <title>Sequencing the genomes of 1000 actinobacteria strains.</title>
        <authorList>
            <person name="Klenk H.-P."/>
        </authorList>
    </citation>
    <scope>NUCLEOTIDE SEQUENCE [LARGE SCALE GENOMIC DNA]</scope>
    <source>
        <strain evidence="2 3">DSM 43173</strain>
    </source>
</reference>
<accession>A0ABR9LP60</accession>
<dbReference type="RefSeq" id="WP_192783715.1">
    <property type="nucleotide sequence ID" value="NZ_JADBEK010000001.1"/>
</dbReference>